<feature type="region of interest" description="Disordered" evidence="1">
    <location>
        <begin position="565"/>
        <end position="595"/>
    </location>
</feature>
<dbReference type="OrthoDB" id="10494151at2759"/>
<feature type="compositionally biased region" description="Polar residues" evidence="1">
    <location>
        <begin position="823"/>
        <end position="837"/>
    </location>
</feature>
<feature type="region of interest" description="Disordered" evidence="1">
    <location>
        <begin position="36"/>
        <end position="217"/>
    </location>
</feature>
<feature type="compositionally biased region" description="Low complexity" evidence="1">
    <location>
        <begin position="1055"/>
        <end position="1076"/>
    </location>
</feature>
<gene>
    <name evidence="2" type="ORF">Esi_0059_0103</name>
</gene>
<feature type="compositionally biased region" description="Basic and acidic residues" evidence="1">
    <location>
        <begin position="188"/>
        <end position="203"/>
    </location>
</feature>
<feature type="compositionally biased region" description="Basic and acidic residues" evidence="1">
    <location>
        <begin position="1143"/>
        <end position="1162"/>
    </location>
</feature>
<feature type="compositionally biased region" description="Polar residues" evidence="1">
    <location>
        <begin position="122"/>
        <end position="131"/>
    </location>
</feature>
<feature type="compositionally biased region" description="Low complexity" evidence="1">
    <location>
        <begin position="291"/>
        <end position="302"/>
    </location>
</feature>
<proteinExistence type="predicted"/>
<feature type="region of interest" description="Disordered" evidence="1">
    <location>
        <begin position="1024"/>
        <end position="1268"/>
    </location>
</feature>
<evidence type="ECO:0000256" key="1">
    <source>
        <dbReference type="SAM" id="MobiDB-lite"/>
    </source>
</evidence>
<protein>
    <submittedName>
        <fullName evidence="2">Uncharacterized protein</fullName>
    </submittedName>
</protein>
<feature type="compositionally biased region" description="Low complexity" evidence="1">
    <location>
        <begin position="89"/>
        <end position="108"/>
    </location>
</feature>
<feature type="compositionally biased region" description="Basic residues" evidence="1">
    <location>
        <begin position="1235"/>
        <end position="1254"/>
    </location>
</feature>
<feature type="compositionally biased region" description="Low complexity" evidence="1">
    <location>
        <begin position="49"/>
        <end position="62"/>
    </location>
</feature>
<keyword evidence="3" id="KW-1185">Reference proteome</keyword>
<feature type="region of interest" description="Disordered" evidence="1">
    <location>
        <begin position="1"/>
        <end position="23"/>
    </location>
</feature>
<feature type="compositionally biased region" description="Basic and acidic residues" evidence="1">
    <location>
        <begin position="379"/>
        <end position="391"/>
    </location>
</feature>
<feature type="compositionally biased region" description="Basic and acidic residues" evidence="1">
    <location>
        <begin position="1094"/>
        <end position="1112"/>
    </location>
</feature>
<dbReference type="InParanoid" id="D8LQ92"/>
<feature type="compositionally biased region" description="Basic and acidic residues" evidence="1">
    <location>
        <begin position="1033"/>
        <end position="1045"/>
    </location>
</feature>
<dbReference type="EMBL" id="FN648807">
    <property type="protein sequence ID" value="CBN77472.1"/>
    <property type="molecule type" value="Genomic_DNA"/>
</dbReference>
<feature type="compositionally biased region" description="Low complexity" evidence="1">
    <location>
        <begin position="150"/>
        <end position="166"/>
    </location>
</feature>
<feature type="compositionally biased region" description="Low complexity" evidence="1">
    <location>
        <begin position="431"/>
        <end position="454"/>
    </location>
</feature>
<evidence type="ECO:0000313" key="2">
    <source>
        <dbReference type="EMBL" id="CBN77472.1"/>
    </source>
</evidence>
<feature type="region of interest" description="Disordered" evidence="1">
    <location>
        <begin position="242"/>
        <end position="307"/>
    </location>
</feature>
<accession>D8LQ92</accession>
<feature type="region of interest" description="Disordered" evidence="1">
    <location>
        <begin position="796"/>
        <end position="853"/>
    </location>
</feature>
<reference evidence="2 3" key="1">
    <citation type="journal article" date="2010" name="Nature">
        <title>The Ectocarpus genome and the independent evolution of multicellularity in brown algae.</title>
        <authorList>
            <person name="Cock J.M."/>
            <person name="Sterck L."/>
            <person name="Rouze P."/>
            <person name="Scornet D."/>
            <person name="Allen A.E."/>
            <person name="Amoutzias G."/>
            <person name="Anthouard V."/>
            <person name="Artiguenave F."/>
            <person name="Aury J.M."/>
            <person name="Badger J.H."/>
            <person name="Beszteri B."/>
            <person name="Billiau K."/>
            <person name="Bonnet E."/>
            <person name="Bothwell J.H."/>
            <person name="Bowler C."/>
            <person name="Boyen C."/>
            <person name="Brownlee C."/>
            <person name="Carrano C.J."/>
            <person name="Charrier B."/>
            <person name="Cho G.Y."/>
            <person name="Coelho S.M."/>
            <person name="Collen J."/>
            <person name="Corre E."/>
            <person name="Da Silva C."/>
            <person name="Delage L."/>
            <person name="Delaroque N."/>
            <person name="Dittami S.M."/>
            <person name="Doulbeau S."/>
            <person name="Elias M."/>
            <person name="Farnham G."/>
            <person name="Gachon C.M."/>
            <person name="Gschloessl B."/>
            <person name="Heesch S."/>
            <person name="Jabbari K."/>
            <person name="Jubin C."/>
            <person name="Kawai H."/>
            <person name="Kimura K."/>
            <person name="Kloareg B."/>
            <person name="Kupper F.C."/>
            <person name="Lang D."/>
            <person name="Le Bail A."/>
            <person name="Leblanc C."/>
            <person name="Lerouge P."/>
            <person name="Lohr M."/>
            <person name="Lopez P.J."/>
            <person name="Martens C."/>
            <person name="Maumus F."/>
            <person name="Michel G."/>
            <person name="Miranda-Saavedra D."/>
            <person name="Morales J."/>
            <person name="Moreau H."/>
            <person name="Motomura T."/>
            <person name="Nagasato C."/>
            <person name="Napoli C.A."/>
            <person name="Nelson D.R."/>
            <person name="Nyvall-Collen P."/>
            <person name="Peters A.F."/>
            <person name="Pommier C."/>
            <person name="Potin P."/>
            <person name="Poulain J."/>
            <person name="Quesneville H."/>
            <person name="Read B."/>
            <person name="Rensing S.A."/>
            <person name="Ritter A."/>
            <person name="Rousvoal S."/>
            <person name="Samanta M."/>
            <person name="Samson G."/>
            <person name="Schroeder D.C."/>
            <person name="Segurens B."/>
            <person name="Strittmatter M."/>
            <person name="Tonon T."/>
            <person name="Tregear J.W."/>
            <person name="Valentin K."/>
            <person name="von Dassow P."/>
            <person name="Yamagishi T."/>
            <person name="Van de Peer Y."/>
            <person name="Wincker P."/>
        </authorList>
    </citation>
    <scope>NUCLEOTIDE SEQUENCE [LARGE SCALE GENOMIC DNA]</scope>
    <source>
        <strain evidence="3">Ec32 / CCAP1310/4</strain>
    </source>
</reference>
<feature type="region of interest" description="Disordered" evidence="1">
    <location>
        <begin position="322"/>
        <end position="454"/>
    </location>
</feature>
<dbReference type="AlphaFoldDB" id="D8LQ92"/>
<feature type="compositionally biased region" description="Polar residues" evidence="1">
    <location>
        <begin position="208"/>
        <end position="217"/>
    </location>
</feature>
<dbReference type="OMA" id="NDNCALA"/>
<feature type="region of interest" description="Disordered" evidence="1">
    <location>
        <begin position="502"/>
        <end position="527"/>
    </location>
</feature>
<sequence>MPKLPESEDSSAKVDFNSFSSSAGVGATLNATVVTAGHERPEPSKIAVSNDSASWSSSRLTSPPLPPPPPAYDDTLSMPLSPRRYHVSAAAPKPAPATAGDLATAAPPSCAVARGMSEATDKTNPLSPSTSPRHEQPGSSPEFRMTMSSGAAATMPAPTRAAAGAAAGAGGVVPPPLPHRATVLPALEKTDERGVADATKDSGDLAASTDQSDETPSNIVQEVAEDMGEGVADMMQAIRGVFGRGKSDDGDDADATPPPPQKVVYGGGGDSGTPEQRDFPVSAVLSRVESPEPSSSSSAPSPVHLDGGAAFSRVFGALKAAGVATDGDSSTEMGDEKEQDDEAGKGEEEEEEDEEEEEEQPKGEEKEDLGSSAVSRLRQMFERSDGKKRAILEAGPIPGQAVSTIGESTGEDEAAGEATGATGSPQASPKAGSNSAEEEGANAAGLAAERPAASAASGFGVSVHKFFFGSRTKKDAAPKAAEEPTPLAVADGAVVEPLGVAGQKESSETGPFGDTKQAKLGGLPAESSTSTQAVAPAVEQTVLLAAKDVSSVPAAIVDVDSTPQLGGAASSASVHHSSTEPAISSGAAQDKAGDRTGEEIAVDVVAVEELAPVAEKESRQNPPGIVGAPAVVGVAGTAGQSEKPAADMSMLNMAQASAVEGAVHPDVPEERIVPEAAETTVTAVEAPTAKAYDGEATHAAAVIAAQTKEKIGAFEVAQVKLIEPEIPAVDPPVPSDVHAVVAEGVSGPCATVGDELPTLGGVGQTTGALQDTRDEAPLQGANGEQQTVVAAVEDATTAGDKDEPYVTAAEEEGPQDGDLAPLSSATFDFSSPTTATNDGPLVEPSGNVPAIREVAPPPAITEGMVASSGDVPALEKAAPSLAAPKNMSSPDSDCGVIAPSRAGPLPEVAAKAPDTAKIGGSPTKTVVDQLAPGGVEEALSEEGEIEHQTPAPKQEDAPILASAPFNGTAVSELEVSAVQAPGKMSQVQRTEQAASMVEDVVAAVGQESDIAPIEAAGVIPAESQAKPMATVEKPSEDKEVEKDGATEPIQVPGEVTSAAADPAPTVAADDVAAPSPGENTTAPDITEGDTTDGNVREPTEEPDIARDEEPVKAMDPSAMETKVEGPFPESTTERVIPRIIGSGRDRPAVLPKDDTPSDKAEEGPPAAVAGDVTCASGDESPSLAILHPEARPSYGDATQPATEAATGLIATIQSSGGGDADTSSARLEDNSTPRERRKQRRLRWMAVRAKHRSRPSMAHPPSNPLRWH</sequence>
<evidence type="ECO:0000313" key="3">
    <source>
        <dbReference type="Proteomes" id="UP000002630"/>
    </source>
</evidence>
<feature type="region of interest" description="Disordered" evidence="1">
    <location>
        <begin position="938"/>
        <end position="957"/>
    </location>
</feature>
<organism evidence="2 3">
    <name type="scientific">Ectocarpus siliculosus</name>
    <name type="common">Brown alga</name>
    <name type="synonym">Conferva siliculosa</name>
    <dbReference type="NCBI Taxonomy" id="2880"/>
    <lineage>
        <taxon>Eukaryota</taxon>
        <taxon>Sar</taxon>
        <taxon>Stramenopiles</taxon>
        <taxon>Ochrophyta</taxon>
        <taxon>PX clade</taxon>
        <taxon>Phaeophyceae</taxon>
        <taxon>Ectocarpales</taxon>
        <taxon>Ectocarpaceae</taxon>
        <taxon>Ectocarpus</taxon>
    </lineage>
</organism>
<dbReference type="Proteomes" id="UP000002630">
    <property type="component" value="Linkage Group LG27"/>
</dbReference>
<feature type="compositionally biased region" description="Acidic residues" evidence="1">
    <location>
        <begin position="333"/>
        <end position="359"/>
    </location>
</feature>
<feature type="compositionally biased region" description="Basic and acidic residues" evidence="1">
    <location>
        <begin position="360"/>
        <end position="369"/>
    </location>
</feature>
<name>D8LQ92_ECTSI</name>
<dbReference type="EMBL" id="FN649752">
    <property type="protein sequence ID" value="CBN77472.1"/>
    <property type="molecule type" value="Genomic_DNA"/>
</dbReference>